<gene>
    <name evidence="8" type="ORF">H8S23_07585</name>
</gene>
<dbReference type="PANTHER" id="PTHR33545:SF5">
    <property type="entry name" value="UPF0750 MEMBRANE PROTEIN YITT"/>
    <property type="match status" value="1"/>
</dbReference>
<dbReference type="PANTHER" id="PTHR33545">
    <property type="entry name" value="UPF0750 MEMBRANE PROTEIN YITT-RELATED"/>
    <property type="match status" value="1"/>
</dbReference>
<dbReference type="InterPro" id="IPR015867">
    <property type="entry name" value="N-reg_PII/ATP_PRibTrfase_C"/>
</dbReference>
<dbReference type="GO" id="GO:0005886">
    <property type="term" value="C:plasma membrane"/>
    <property type="evidence" value="ECO:0007669"/>
    <property type="project" value="UniProtKB-SubCell"/>
</dbReference>
<dbReference type="InterPro" id="IPR051461">
    <property type="entry name" value="UPF0750_membrane"/>
</dbReference>
<comment type="subcellular location">
    <subcellularLocation>
        <location evidence="1">Cell membrane</location>
        <topology evidence="1">Multi-pass membrane protein</topology>
    </subcellularLocation>
</comment>
<reference evidence="8" key="1">
    <citation type="submission" date="2020-08" db="EMBL/GenBank/DDBJ databases">
        <title>Genome public.</title>
        <authorList>
            <person name="Liu C."/>
            <person name="Sun Q."/>
        </authorList>
    </citation>
    <scope>NUCLEOTIDE SEQUENCE</scope>
    <source>
        <strain evidence="8">BX8</strain>
    </source>
</reference>
<sequence>MNVKALGTKRIVKDAVTLCAVLASSLLQTYTIQTFMTPAKLISSGFTGVAQLLNMLTEGMPFHVDTPLAIILLNVPVALLCARGISPRFTLFSCIQFGCTSLFLKVLQFSPILNDVILNVAFGGFLYGLSVVVALKGNASTGGTDFVALYFSNKFGKSLWQYVFIFNTVVVLIFGASRGWIYAGYSIVFQFISTKTISTFHTRYERLTMQITTERAEALLRAYVAHYRHGVSCVDGYGGYSRRPFTVLTTVVSSYEVKEIIHLMKEVDPGVIINIYRTEDFVGGFYQKPIE</sequence>
<name>A0A923I940_9FIRM</name>
<dbReference type="InterPro" id="IPR003740">
    <property type="entry name" value="YitT"/>
</dbReference>
<accession>A0A923I940</accession>
<keyword evidence="2" id="KW-1003">Cell membrane</keyword>
<protein>
    <submittedName>
        <fullName evidence="8">YitT family protein</fullName>
    </submittedName>
</protein>
<dbReference type="Gene3D" id="3.30.70.120">
    <property type="match status" value="1"/>
</dbReference>
<evidence type="ECO:0000313" key="9">
    <source>
        <dbReference type="Proteomes" id="UP000659630"/>
    </source>
</evidence>
<dbReference type="Proteomes" id="UP000659630">
    <property type="component" value="Unassembled WGS sequence"/>
</dbReference>
<keyword evidence="4 6" id="KW-1133">Transmembrane helix</keyword>
<evidence type="ECO:0000256" key="6">
    <source>
        <dbReference type="SAM" id="Phobius"/>
    </source>
</evidence>
<dbReference type="Pfam" id="PF10035">
    <property type="entry name" value="DUF2179"/>
    <property type="match status" value="1"/>
</dbReference>
<evidence type="ECO:0000256" key="1">
    <source>
        <dbReference type="ARBA" id="ARBA00004651"/>
    </source>
</evidence>
<keyword evidence="5 6" id="KW-0472">Membrane</keyword>
<dbReference type="AlphaFoldDB" id="A0A923I940"/>
<dbReference type="EMBL" id="JACONZ010000002">
    <property type="protein sequence ID" value="MBC5581369.1"/>
    <property type="molecule type" value="Genomic_DNA"/>
</dbReference>
<proteinExistence type="predicted"/>
<evidence type="ECO:0000256" key="5">
    <source>
        <dbReference type="ARBA" id="ARBA00023136"/>
    </source>
</evidence>
<comment type="caution">
    <text evidence="8">The sequence shown here is derived from an EMBL/GenBank/DDBJ whole genome shotgun (WGS) entry which is preliminary data.</text>
</comment>
<organism evidence="8 9">
    <name type="scientific">Anaerofilum hominis</name>
    <dbReference type="NCBI Taxonomy" id="2763016"/>
    <lineage>
        <taxon>Bacteria</taxon>
        <taxon>Bacillati</taxon>
        <taxon>Bacillota</taxon>
        <taxon>Clostridia</taxon>
        <taxon>Eubacteriales</taxon>
        <taxon>Oscillospiraceae</taxon>
        <taxon>Anaerofilum</taxon>
    </lineage>
</organism>
<keyword evidence="9" id="KW-1185">Reference proteome</keyword>
<keyword evidence="3 6" id="KW-0812">Transmembrane</keyword>
<evidence type="ECO:0000256" key="4">
    <source>
        <dbReference type="ARBA" id="ARBA00022989"/>
    </source>
</evidence>
<evidence type="ECO:0000256" key="3">
    <source>
        <dbReference type="ARBA" id="ARBA00022692"/>
    </source>
</evidence>
<dbReference type="PIRSF" id="PIRSF006483">
    <property type="entry name" value="Membrane_protein_YitT"/>
    <property type="match status" value="1"/>
</dbReference>
<feature type="domain" description="DUF2179" evidence="7">
    <location>
        <begin position="229"/>
        <end position="283"/>
    </location>
</feature>
<feature type="transmembrane region" description="Helical" evidence="6">
    <location>
        <begin position="159"/>
        <end position="176"/>
    </location>
</feature>
<dbReference type="InterPro" id="IPR019264">
    <property type="entry name" value="DUF2179"/>
</dbReference>
<feature type="transmembrane region" description="Helical" evidence="6">
    <location>
        <begin position="116"/>
        <end position="135"/>
    </location>
</feature>
<evidence type="ECO:0000313" key="8">
    <source>
        <dbReference type="EMBL" id="MBC5581369.1"/>
    </source>
</evidence>
<evidence type="ECO:0000259" key="7">
    <source>
        <dbReference type="Pfam" id="PF10035"/>
    </source>
</evidence>
<dbReference type="Pfam" id="PF02588">
    <property type="entry name" value="YitT_membrane"/>
    <property type="match status" value="1"/>
</dbReference>
<evidence type="ECO:0000256" key="2">
    <source>
        <dbReference type="ARBA" id="ARBA00022475"/>
    </source>
</evidence>
<dbReference type="RefSeq" id="WP_186887725.1">
    <property type="nucleotide sequence ID" value="NZ_JACONZ010000002.1"/>
</dbReference>